<dbReference type="Pfam" id="PF13560">
    <property type="entry name" value="HTH_31"/>
    <property type="match status" value="1"/>
</dbReference>
<dbReference type="InterPro" id="IPR001387">
    <property type="entry name" value="Cro/C1-type_HTH"/>
</dbReference>
<dbReference type="RefSeq" id="WP_376735641.1">
    <property type="nucleotide sequence ID" value="NZ_JAYMRP010000040.1"/>
</dbReference>
<name>A0ABV5EJY5_9ACTN</name>
<gene>
    <name evidence="2" type="ORF">VSS16_31265</name>
</gene>
<evidence type="ECO:0000259" key="1">
    <source>
        <dbReference type="PROSITE" id="PS50943"/>
    </source>
</evidence>
<dbReference type="Proteomes" id="UP001585080">
    <property type="component" value="Unassembled WGS sequence"/>
</dbReference>
<evidence type="ECO:0000313" key="3">
    <source>
        <dbReference type="Proteomes" id="UP001585080"/>
    </source>
</evidence>
<dbReference type="SUPFAM" id="SSF47413">
    <property type="entry name" value="lambda repressor-like DNA-binding domains"/>
    <property type="match status" value="1"/>
</dbReference>
<proteinExistence type="predicted"/>
<dbReference type="InterPro" id="IPR010982">
    <property type="entry name" value="Lambda_DNA-bd_dom_sf"/>
</dbReference>
<protein>
    <submittedName>
        <fullName evidence="2">Helix-turn-helix transcriptional regulator</fullName>
    </submittedName>
</protein>
<evidence type="ECO:0000313" key="2">
    <source>
        <dbReference type="EMBL" id="MFB8777150.1"/>
    </source>
</evidence>
<comment type="caution">
    <text evidence="2">The sequence shown here is derived from an EMBL/GenBank/DDBJ whole genome shotgun (WGS) entry which is preliminary data.</text>
</comment>
<organism evidence="2 3">
    <name type="scientific">Streptomyces broussonetiae</name>
    <dbReference type="NCBI Taxonomy" id="2686304"/>
    <lineage>
        <taxon>Bacteria</taxon>
        <taxon>Bacillati</taxon>
        <taxon>Actinomycetota</taxon>
        <taxon>Actinomycetes</taxon>
        <taxon>Kitasatosporales</taxon>
        <taxon>Streptomycetaceae</taxon>
        <taxon>Streptomyces</taxon>
    </lineage>
</organism>
<keyword evidence="3" id="KW-1185">Reference proteome</keyword>
<sequence>MDETGHKKKQEINQLGKYIRNARMDRGISLRRLADQLHMHHSYMSRIESGALMQPSPEKLQRIAEILDLKFSDLCALAGYQAPEELPSFGPYLRAKYNMSDEDHRRLFEYFMLLRDHHGITERPQHPKGNSDQH</sequence>
<dbReference type="EMBL" id="JAYMRP010000040">
    <property type="protein sequence ID" value="MFB8777150.1"/>
    <property type="molecule type" value="Genomic_DNA"/>
</dbReference>
<feature type="domain" description="HTH cro/C1-type" evidence="1">
    <location>
        <begin position="19"/>
        <end position="74"/>
    </location>
</feature>
<dbReference type="SMART" id="SM00530">
    <property type="entry name" value="HTH_XRE"/>
    <property type="match status" value="1"/>
</dbReference>
<dbReference type="CDD" id="cd00093">
    <property type="entry name" value="HTH_XRE"/>
    <property type="match status" value="1"/>
</dbReference>
<dbReference type="PROSITE" id="PS50943">
    <property type="entry name" value="HTH_CROC1"/>
    <property type="match status" value="1"/>
</dbReference>
<accession>A0ABV5EJY5</accession>
<dbReference type="Gene3D" id="1.10.260.40">
    <property type="entry name" value="lambda repressor-like DNA-binding domains"/>
    <property type="match status" value="1"/>
</dbReference>
<reference evidence="2 3" key="1">
    <citation type="submission" date="2024-01" db="EMBL/GenBank/DDBJ databases">
        <title>Genome mining of biosynthetic gene clusters to explore secondary metabolites of Streptomyces sp.</title>
        <authorList>
            <person name="Baig A."/>
            <person name="Ajitkumar Shintre N."/>
            <person name="Kumar H."/>
            <person name="Anbarasu A."/>
            <person name="Ramaiah S."/>
        </authorList>
    </citation>
    <scope>NUCLEOTIDE SEQUENCE [LARGE SCALE GENOMIC DNA]</scope>
    <source>
        <strain evidence="2 3">A57</strain>
    </source>
</reference>